<evidence type="ECO:0000313" key="6">
    <source>
        <dbReference type="EMBL" id="MCA6075956.1"/>
    </source>
</evidence>
<evidence type="ECO:0000259" key="4">
    <source>
        <dbReference type="Pfam" id="PF01433"/>
    </source>
</evidence>
<dbReference type="Gene3D" id="1.10.390.10">
    <property type="entry name" value="Neutral Protease Domain 2"/>
    <property type="match status" value="1"/>
</dbReference>
<keyword evidence="8" id="KW-1185">Reference proteome</keyword>
<feature type="binding site" evidence="2">
    <location>
        <position position="353"/>
    </location>
    <ligand>
        <name>Zn(2+)</name>
        <dbReference type="ChEBI" id="CHEBI:29105"/>
        <note>catalytic</note>
    </ligand>
</feature>
<dbReference type="InterPro" id="IPR014782">
    <property type="entry name" value="Peptidase_M1_dom"/>
</dbReference>
<feature type="signal peptide" evidence="3">
    <location>
        <begin position="1"/>
        <end position="19"/>
    </location>
</feature>
<feature type="binding site" evidence="2">
    <location>
        <position position="376"/>
    </location>
    <ligand>
        <name>Zn(2+)</name>
        <dbReference type="ChEBI" id="CHEBI:29105"/>
        <note>catalytic</note>
    </ligand>
</feature>
<dbReference type="InterPro" id="IPR027268">
    <property type="entry name" value="Peptidase_M4/M1_CTD_sf"/>
</dbReference>
<feature type="binding site" evidence="2">
    <location>
        <position position="357"/>
    </location>
    <ligand>
        <name>Zn(2+)</name>
        <dbReference type="ChEBI" id="CHEBI:29105"/>
        <note>catalytic</note>
    </ligand>
</feature>
<accession>A0A9X1HQH9</accession>
<reference evidence="6" key="1">
    <citation type="submission" date="2021-09" db="EMBL/GenBank/DDBJ databases">
        <title>Fulvivirga sp. isolated from coastal sediment.</title>
        <authorList>
            <person name="Yu H."/>
        </authorList>
    </citation>
    <scope>NUCLEOTIDE SEQUENCE</scope>
    <source>
        <strain evidence="6">1062</strain>
    </source>
</reference>
<feature type="chain" id="PRO_5041155361" evidence="3">
    <location>
        <begin position="20"/>
        <end position="623"/>
    </location>
</feature>
<organism evidence="6 8">
    <name type="scientific">Fulvivirga sedimenti</name>
    <dbReference type="NCBI Taxonomy" id="2879465"/>
    <lineage>
        <taxon>Bacteria</taxon>
        <taxon>Pseudomonadati</taxon>
        <taxon>Bacteroidota</taxon>
        <taxon>Cytophagia</taxon>
        <taxon>Cytophagales</taxon>
        <taxon>Fulvivirgaceae</taxon>
        <taxon>Fulvivirga</taxon>
    </lineage>
</organism>
<feature type="active site" description="Proton donor" evidence="1">
    <location>
        <position position="436"/>
    </location>
</feature>
<comment type="caution">
    <text evidence="6">The sequence shown here is derived from an EMBL/GenBank/DDBJ whole genome shotgun (WGS) entry which is preliminary data.</text>
</comment>
<dbReference type="GO" id="GO:0008237">
    <property type="term" value="F:metallopeptidase activity"/>
    <property type="evidence" value="ECO:0007669"/>
    <property type="project" value="InterPro"/>
</dbReference>
<dbReference type="RefSeq" id="WP_225697892.1">
    <property type="nucleotide sequence ID" value="NZ_JAIXNE010000002.1"/>
</dbReference>
<dbReference type="Proteomes" id="UP001139409">
    <property type="component" value="Unassembled WGS sequence"/>
</dbReference>
<keyword evidence="2" id="KW-0862">Zinc</keyword>
<evidence type="ECO:0000313" key="8">
    <source>
        <dbReference type="Proteomes" id="UP001139409"/>
    </source>
</evidence>
<dbReference type="CDD" id="cd09604">
    <property type="entry name" value="M1_APN_like"/>
    <property type="match status" value="1"/>
</dbReference>
<dbReference type="InterPro" id="IPR034015">
    <property type="entry name" value="M1_LTA4H"/>
</dbReference>
<feature type="domain" description="Peptidase M1 membrane alanine aminopeptidase" evidence="4">
    <location>
        <begin position="305"/>
        <end position="493"/>
    </location>
</feature>
<dbReference type="PANTHER" id="PTHR45726:SF3">
    <property type="entry name" value="LEUKOTRIENE A-4 HYDROLASE"/>
    <property type="match status" value="1"/>
</dbReference>
<dbReference type="SUPFAM" id="SSF55486">
    <property type="entry name" value="Metalloproteases ('zincins'), catalytic domain"/>
    <property type="match status" value="1"/>
</dbReference>
<protein>
    <submittedName>
        <fullName evidence="6">M1 family metallopeptidase</fullName>
    </submittedName>
</protein>
<feature type="active site" description="Proton acceptor" evidence="1">
    <location>
        <position position="354"/>
    </location>
</feature>
<sequence length="623" mass="71265">MKSLYLLILSILTAQISIAQETPVGYWQQRVEYEMDVNMNVETHRFTGDQKLTYYNNSPDTLTQIYYHLYFNAFQPGSMMDMRSLTIEDPDRRVGSRISQLSADEIGYQHINSLKQKGTDLAFKVSGTILEVTLNEPILPGGKSVFTLSFEGQVPVQIRRSGRDNAEGISYSMSQWYPKVCEYDHRGWHTNPYIGREFHGVWGDFDVKITIDPSYTIGGTGYLQNPDKIGHGYESEGKEVAASEKPLTWHFIAPNVHDFMWAADPDYTHTRIQVPDGPMLHFFYQANEENQAAWEALPGTMVKAMQYMNKTFGVYPYEQYSFIQGGDGGMEYPMATLITGNRSQGSLVGVSVHEMIHSWFQGVLATNESLYPWMDEGFTSFASALTMQHLSGETGGNPFRGSYQGYFFMANSGNEEPLTTHSDMYHTNRSYGINAYSKGAVFLAQLGYVIGEENLMKGMRRYYNTWKFKHPTSIDLIRVMEKTSGMQLDWYLENFAYTTNRIDYGISDVTGVNDETIVTLERVEAMMMPVDLYIEYTDGSSEILYIPLRIMRGEKPVENLEVSRITKEAWPWTYPTYSLKINRPITEIKSIEIDPTERMADIDRNNNTFEGVNSIKIYKDPTR</sequence>
<keyword evidence="2" id="KW-0479">Metal-binding</keyword>
<dbReference type="EMBL" id="JAIXNE010000002">
    <property type="protein sequence ID" value="MCA6074779.1"/>
    <property type="molecule type" value="Genomic_DNA"/>
</dbReference>
<dbReference type="GO" id="GO:0008270">
    <property type="term" value="F:zinc ion binding"/>
    <property type="evidence" value="ECO:0007669"/>
    <property type="project" value="InterPro"/>
</dbReference>
<dbReference type="EMBL" id="JAIXNE010000003">
    <property type="protein sequence ID" value="MCA6075956.1"/>
    <property type="molecule type" value="Genomic_DNA"/>
</dbReference>
<evidence type="ECO:0000313" key="7">
    <source>
        <dbReference type="EMBL" id="MCA6077084.1"/>
    </source>
</evidence>
<dbReference type="AlphaFoldDB" id="A0A9X1HQH9"/>
<keyword evidence="3" id="KW-0732">Signal</keyword>
<name>A0A9X1HQH9_9BACT</name>
<gene>
    <name evidence="5" type="ORF">LDX50_07850</name>
    <name evidence="6" type="ORF">LDX50_13820</name>
    <name evidence="7" type="ORF">LDX50_19540</name>
</gene>
<evidence type="ECO:0000256" key="1">
    <source>
        <dbReference type="PIRSR" id="PIRSR634015-1"/>
    </source>
</evidence>
<dbReference type="PANTHER" id="PTHR45726">
    <property type="entry name" value="LEUKOTRIENE A-4 HYDROLASE"/>
    <property type="match status" value="1"/>
</dbReference>
<comment type="cofactor">
    <cofactor evidence="2">
        <name>Zn(2+)</name>
        <dbReference type="ChEBI" id="CHEBI:29105"/>
    </cofactor>
    <text evidence="2">Binds 1 zinc ion per subunit.</text>
</comment>
<evidence type="ECO:0000256" key="2">
    <source>
        <dbReference type="PIRSR" id="PIRSR634015-3"/>
    </source>
</evidence>
<evidence type="ECO:0000256" key="3">
    <source>
        <dbReference type="SAM" id="SignalP"/>
    </source>
</evidence>
<evidence type="ECO:0000313" key="5">
    <source>
        <dbReference type="EMBL" id="MCA6074779.1"/>
    </source>
</evidence>
<proteinExistence type="predicted"/>
<dbReference type="Pfam" id="PF01433">
    <property type="entry name" value="Peptidase_M1"/>
    <property type="match status" value="1"/>
</dbReference>
<dbReference type="EMBL" id="JAIXNE010000004">
    <property type="protein sequence ID" value="MCA6077084.1"/>
    <property type="molecule type" value="Genomic_DNA"/>
</dbReference>